<evidence type="ECO:0000259" key="4">
    <source>
        <dbReference type="PROSITE" id="PS51843"/>
    </source>
</evidence>
<protein>
    <submittedName>
        <fullName evidence="6">NR LBD domain-containing protein</fullName>
    </submittedName>
</protein>
<dbReference type="PANTHER" id="PTHR45680:SF29">
    <property type="entry name" value="NUCLEAR HORMONE RECEPTOR FAMILY"/>
    <property type="match status" value="1"/>
</dbReference>
<keyword evidence="2" id="KW-0804">Transcription</keyword>
<evidence type="ECO:0000313" key="5">
    <source>
        <dbReference type="Proteomes" id="UP000887540"/>
    </source>
</evidence>
<evidence type="ECO:0000256" key="2">
    <source>
        <dbReference type="ARBA" id="ARBA00023163"/>
    </source>
</evidence>
<dbReference type="PANTHER" id="PTHR45680">
    <property type="entry name" value="NUCLEAR HORMONE RECEPTOR FAMILY"/>
    <property type="match status" value="1"/>
</dbReference>
<dbReference type="InterPro" id="IPR000536">
    <property type="entry name" value="Nucl_hrmn_rcpt_lig-bd"/>
</dbReference>
<sequence>MIELAKMLMCCDRFASLPFEDKFLLYKNVRPIFQNLERHWSSVLLFKIDYDDWRLLHDDKTAIDFTSMRLKFKDVDPETFNATAPLWIPIRDKNIKFLMCPMKTLQLTEYEIAFLLAHILWTVQDINGLSENAIRISEETTEQIAGELHNYYAYEMRLSNYAPRLVKITKLIDAAKEIRHAKQDMWTIAKIFDMFRFEIVGSELIEL</sequence>
<evidence type="ECO:0000256" key="3">
    <source>
        <dbReference type="ARBA" id="ARBA00023170"/>
    </source>
</evidence>
<feature type="domain" description="NR LBD" evidence="4">
    <location>
        <begin position="1"/>
        <end position="207"/>
    </location>
</feature>
<dbReference type="Pfam" id="PF00104">
    <property type="entry name" value="Hormone_recep"/>
    <property type="match status" value="1"/>
</dbReference>
<dbReference type="Proteomes" id="UP000887540">
    <property type="component" value="Unplaced"/>
</dbReference>
<dbReference type="SMART" id="SM00430">
    <property type="entry name" value="HOLI"/>
    <property type="match status" value="1"/>
</dbReference>
<evidence type="ECO:0000313" key="6">
    <source>
        <dbReference type="WBParaSite" id="ACRNAN_Path_1471.g5756.t1"/>
    </source>
</evidence>
<reference evidence="6" key="1">
    <citation type="submission" date="2022-11" db="UniProtKB">
        <authorList>
            <consortium name="WormBaseParasite"/>
        </authorList>
    </citation>
    <scope>IDENTIFICATION</scope>
</reference>
<dbReference type="WBParaSite" id="ACRNAN_Path_1471.g5756.t1">
    <property type="protein sequence ID" value="ACRNAN_Path_1471.g5756.t1"/>
    <property type="gene ID" value="ACRNAN_Path_1471.g5756"/>
</dbReference>
<dbReference type="AlphaFoldDB" id="A0A914C124"/>
<dbReference type="InterPro" id="IPR051152">
    <property type="entry name" value="C.elegans_Orphan_NR"/>
</dbReference>
<keyword evidence="1" id="KW-0805">Transcription regulation</keyword>
<organism evidence="5 6">
    <name type="scientific">Acrobeloides nanus</name>
    <dbReference type="NCBI Taxonomy" id="290746"/>
    <lineage>
        <taxon>Eukaryota</taxon>
        <taxon>Metazoa</taxon>
        <taxon>Ecdysozoa</taxon>
        <taxon>Nematoda</taxon>
        <taxon>Chromadorea</taxon>
        <taxon>Rhabditida</taxon>
        <taxon>Tylenchina</taxon>
        <taxon>Cephalobomorpha</taxon>
        <taxon>Cephaloboidea</taxon>
        <taxon>Cephalobidae</taxon>
        <taxon>Acrobeloides</taxon>
    </lineage>
</organism>
<keyword evidence="3" id="KW-0675">Receptor</keyword>
<accession>A0A914C124</accession>
<name>A0A914C124_9BILA</name>
<keyword evidence="5" id="KW-1185">Reference proteome</keyword>
<dbReference type="InterPro" id="IPR035500">
    <property type="entry name" value="NHR-like_dom_sf"/>
</dbReference>
<dbReference type="Gene3D" id="1.10.565.10">
    <property type="entry name" value="Retinoid X Receptor"/>
    <property type="match status" value="1"/>
</dbReference>
<dbReference type="SUPFAM" id="SSF48508">
    <property type="entry name" value="Nuclear receptor ligand-binding domain"/>
    <property type="match status" value="1"/>
</dbReference>
<dbReference type="PROSITE" id="PS51843">
    <property type="entry name" value="NR_LBD"/>
    <property type="match status" value="1"/>
</dbReference>
<proteinExistence type="predicted"/>
<evidence type="ECO:0000256" key="1">
    <source>
        <dbReference type="ARBA" id="ARBA00023015"/>
    </source>
</evidence>